<sequence length="344" mass="38550">MKEQITAEFLKRLATFDQFPQPIPEDAPSFSLRARAAASLAGKAKPAFPSLIDAFTGKGGQNGLNWRQVVISTAVAIWATRLGSYLFQRVIADGHDSRFDEIKKSPPKFFGAFMIQALNSIPRTALAALPLLGITDIVGLALFAGGLSFEVTADRQKNAWVQAKKNKEHDEDFLTHGLWSKSRHPNYFTIINESVESVWATTNLHGNHIQTVISEPYEQLWTTTHPDCHHIQTIINESLWPTTYPHGNHIQTAPNHGSSTRCEGTTEASEKAKKREKRNQILWTVLPIVLVIPVAWFLWAVAIPLLVLFWVWVERRWVALKAKMRGGSQETRQDVEAARGTSRA</sequence>
<keyword evidence="2" id="KW-0472">Membrane</keyword>
<dbReference type="Gene3D" id="1.20.120.1630">
    <property type="match status" value="1"/>
</dbReference>
<dbReference type="PANTHER" id="PTHR32251">
    <property type="entry name" value="3-OXO-5-ALPHA-STEROID 4-DEHYDROGENASE"/>
    <property type="match status" value="1"/>
</dbReference>
<feature type="transmembrane region" description="Helical" evidence="2">
    <location>
        <begin position="125"/>
        <end position="147"/>
    </location>
</feature>
<organism evidence="3 4">
    <name type="scientific">Glarea lozoyensis (strain ATCC 74030 / MF5533)</name>
    <dbReference type="NCBI Taxonomy" id="1104152"/>
    <lineage>
        <taxon>Eukaryota</taxon>
        <taxon>Fungi</taxon>
        <taxon>Dikarya</taxon>
        <taxon>Ascomycota</taxon>
        <taxon>Pezizomycotina</taxon>
        <taxon>Leotiomycetes</taxon>
        <taxon>Helotiales</taxon>
        <taxon>Helotiaceae</taxon>
        <taxon>Glarea</taxon>
    </lineage>
</organism>
<keyword evidence="2" id="KW-1133">Transmembrane helix</keyword>
<feature type="transmembrane region" description="Helical" evidence="2">
    <location>
        <begin position="281"/>
        <end position="313"/>
    </location>
</feature>
<dbReference type="Proteomes" id="UP000005446">
    <property type="component" value="Unassembled WGS sequence"/>
</dbReference>
<dbReference type="GO" id="GO:0016020">
    <property type="term" value="C:membrane"/>
    <property type="evidence" value="ECO:0007669"/>
    <property type="project" value="TreeGrafter"/>
</dbReference>
<comment type="caution">
    <text evidence="3">The sequence shown here is derived from an EMBL/GenBank/DDBJ whole genome shotgun (WGS) entry which is preliminary data.</text>
</comment>
<keyword evidence="2" id="KW-0812">Transmembrane</keyword>
<dbReference type="Pfam" id="PF06966">
    <property type="entry name" value="DUF1295"/>
    <property type="match status" value="1"/>
</dbReference>
<feature type="region of interest" description="Disordered" evidence="1">
    <location>
        <begin position="252"/>
        <end position="271"/>
    </location>
</feature>
<evidence type="ECO:0000256" key="1">
    <source>
        <dbReference type="SAM" id="MobiDB-lite"/>
    </source>
</evidence>
<keyword evidence="4" id="KW-1185">Reference proteome</keyword>
<dbReference type="AlphaFoldDB" id="H0ELI4"/>
<dbReference type="InterPro" id="IPR010721">
    <property type="entry name" value="UstE-like"/>
</dbReference>
<name>H0ELI4_GLAL7</name>
<reference evidence="3 4" key="1">
    <citation type="journal article" date="2012" name="Eukaryot. Cell">
        <title>Genome sequence of the fungus Glarea lozoyensis: the first genome sequence of a species from the Helotiaceae family.</title>
        <authorList>
            <person name="Youssar L."/>
            <person name="Gruening B.A."/>
            <person name="Erxleben A."/>
            <person name="Guenther S."/>
            <person name="Huettel W."/>
        </authorList>
    </citation>
    <scope>NUCLEOTIDE SEQUENCE [LARGE SCALE GENOMIC DNA]</scope>
    <source>
        <strain evidence="4">ATCC 74030 / MF5533</strain>
    </source>
</reference>
<protein>
    <recommendedName>
        <fullName evidence="5">Steroid 5-alpha reductase C-terminal domain-containing protein</fullName>
    </recommendedName>
</protein>
<evidence type="ECO:0000313" key="3">
    <source>
        <dbReference type="EMBL" id="EHL00563.1"/>
    </source>
</evidence>
<feature type="compositionally biased region" description="Polar residues" evidence="1">
    <location>
        <begin position="252"/>
        <end position="263"/>
    </location>
</feature>
<dbReference type="EMBL" id="AGUE01000078">
    <property type="protein sequence ID" value="EHL00563.1"/>
    <property type="molecule type" value="Genomic_DNA"/>
</dbReference>
<dbReference type="HOGENOM" id="CLU_806661_0_0_1"/>
<dbReference type="OrthoDB" id="201504at2759"/>
<evidence type="ECO:0000256" key="2">
    <source>
        <dbReference type="SAM" id="Phobius"/>
    </source>
</evidence>
<evidence type="ECO:0000313" key="4">
    <source>
        <dbReference type="Proteomes" id="UP000005446"/>
    </source>
</evidence>
<dbReference type="InParanoid" id="H0ELI4"/>
<gene>
    <name evidence="3" type="ORF">M7I_3448</name>
</gene>
<evidence type="ECO:0008006" key="5">
    <source>
        <dbReference type="Google" id="ProtNLM"/>
    </source>
</evidence>
<accession>H0ELI4</accession>
<proteinExistence type="predicted"/>
<dbReference type="PANTHER" id="PTHR32251:SF17">
    <property type="entry name" value="STEROID 5-ALPHA REDUCTASE C-TERMINAL DOMAIN-CONTAINING PROTEIN"/>
    <property type="match status" value="1"/>
</dbReference>